<evidence type="ECO:0000313" key="4">
    <source>
        <dbReference type="Proteomes" id="UP000283634"/>
    </source>
</evidence>
<comment type="caution">
    <text evidence="3">The sequence shown here is derived from an EMBL/GenBank/DDBJ whole genome shotgun (WGS) entry which is preliminary data.</text>
</comment>
<sequence>MAGRVLLVCALCVLCCGGGGGVGAWGGGYCTESDWRDLRAVAREMAEAEIEGQYCSRKPEFVKRLRASLQAGAERVVSGTVEGDNPTGNGVDGKEGVAANSGHPQRVDDDVKSCEGENGVSGGKNCSVGIEGREETPDGKQQPGKTPVTLPSPVQLPSQPQSQEQPSEQAVVITTVVHSNGAAGSSHIASDTSVGSAAQTPQTVLPADGSGAAAGAPPSSDSAAPSAAAAGPPAKDASNTASMTETGSSPAVQSRPSSPMTTNEAGQAEQNHTEVSTSHEQPEASGGGDNQASKPAAGAAAQAVNSTTKTMVAPVDSDGSTAASHCTSPLALLLLACAAAAAMAAA</sequence>
<dbReference type="AlphaFoldDB" id="A0A422MNP4"/>
<feature type="compositionally biased region" description="Low complexity" evidence="1">
    <location>
        <begin position="292"/>
        <end position="303"/>
    </location>
</feature>
<keyword evidence="4" id="KW-1185">Reference proteome</keyword>
<dbReference type="OMA" id="VKSCEGE"/>
<protein>
    <recommendedName>
        <fullName evidence="5">Mucin-associated surface protein (MASP)</fullName>
    </recommendedName>
</protein>
<dbReference type="EMBL" id="MKGL01001067">
    <property type="protein sequence ID" value="RNE94803.1"/>
    <property type="molecule type" value="Genomic_DNA"/>
</dbReference>
<dbReference type="GeneID" id="40334515"/>
<feature type="compositionally biased region" description="Low complexity" evidence="1">
    <location>
        <begin position="151"/>
        <end position="168"/>
    </location>
</feature>
<feature type="compositionally biased region" description="Polar residues" evidence="1">
    <location>
        <begin position="239"/>
        <end position="279"/>
    </location>
</feature>
<dbReference type="RefSeq" id="XP_029232965.1">
    <property type="nucleotide sequence ID" value="XM_029387194.1"/>
</dbReference>
<keyword evidence="2" id="KW-0732">Signal</keyword>
<feature type="compositionally biased region" description="Polar residues" evidence="1">
    <location>
        <begin position="187"/>
        <end position="203"/>
    </location>
</feature>
<feature type="compositionally biased region" description="Low complexity" evidence="1">
    <location>
        <begin position="206"/>
        <end position="238"/>
    </location>
</feature>
<evidence type="ECO:0000256" key="2">
    <source>
        <dbReference type="SAM" id="SignalP"/>
    </source>
</evidence>
<reference evidence="3 4" key="1">
    <citation type="journal article" date="2018" name="BMC Genomics">
        <title>Genomic comparison of Trypanosoma conorhini and Trypanosoma rangeli to Trypanosoma cruzi strains of high and low virulence.</title>
        <authorList>
            <person name="Bradwell K.R."/>
            <person name="Koparde V.N."/>
            <person name="Matveyev A.V."/>
            <person name="Serrano M.G."/>
            <person name="Alves J.M."/>
            <person name="Parikh H."/>
            <person name="Huang B."/>
            <person name="Lee V."/>
            <person name="Espinosa-Alvarez O."/>
            <person name="Ortiz P.A."/>
            <person name="Costa-Martins A.G."/>
            <person name="Teixeira M.M."/>
            <person name="Buck G.A."/>
        </authorList>
    </citation>
    <scope>NUCLEOTIDE SEQUENCE [LARGE SCALE GENOMIC DNA]</scope>
    <source>
        <strain evidence="3 4">AM80</strain>
    </source>
</reference>
<dbReference type="Proteomes" id="UP000283634">
    <property type="component" value="Unassembled WGS sequence"/>
</dbReference>
<feature type="region of interest" description="Disordered" evidence="1">
    <location>
        <begin position="182"/>
        <end position="306"/>
    </location>
</feature>
<feature type="signal peptide" evidence="2">
    <location>
        <begin position="1"/>
        <end position="21"/>
    </location>
</feature>
<gene>
    <name evidence="3" type="ORF">TraAM80_10582</name>
</gene>
<proteinExistence type="predicted"/>
<feature type="region of interest" description="Disordered" evidence="1">
    <location>
        <begin position="79"/>
        <end position="168"/>
    </location>
</feature>
<accession>A0A422MNP4</accession>
<feature type="chain" id="PRO_5019010753" description="Mucin-associated surface protein (MASP)" evidence="2">
    <location>
        <begin position="22"/>
        <end position="346"/>
    </location>
</feature>
<organism evidence="3 4">
    <name type="scientific">Trypanosoma rangeli</name>
    <dbReference type="NCBI Taxonomy" id="5698"/>
    <lineage>
        <taxon>Eukaryota</taxon>
        <taxon>Discoba</taxon>
        <taxon>Euglenozoa</taxon>
        <taxon>Kinetoplastea</taxon>
        <taxon>Metakinetoplastina</taxon>
        <taxon>Trypanosomatida</taxon>
        <taxon>Trypanosomatidae</taxon>
        <taxon>Trypanosoma</taxon>
        <taxon>Herpetosoma</taxon>
    </lineage>
</organism>
<name>A0A422MNP4_TRYRA</name>
<evidence type="ECO:0000256" key="1">
    <source>
        <dbReference type="SAM" id="MobiDB-lite"/>
    </source>
</evidence>
<feature type="compositionally biased region" description="Basic and acidic residues" evidence="1">
    <location>
        <begin position="105"/>
        <end position="115"/>
    </location>
</feature>
<evidence type="ECO:0008006" key="5">
    <source>
        <dbReference type="Google" id="ProtNLM"/>
    </source>
</evidence>
<evidence type="ECO:0000313" key="3">
    <source>
        <dbReference type="EMBL" id="RNE94803.1"/>
    </source>
</evidence>